<evidence type="ECO:0000313" key="1">
    <source>
        <dbReference type="EMBL" id="SOD66139.1"/>
    </source>
</evidence>
<dbReference type="EMBL" id="OCNF01000003">
    <property type="protein sequence ID" value="SOD66139.1"/>
    <property type="molecule type" value="Genomic_DNA"/>
</dbReference>
<organism evidence="1 2">
    <name type="scientific">Alysiella filiformis DSM 16848</name>
    <dbReference type="NCBI Taxonomy" id="1120981"/>
    <lineage>
        <taxon>Bacteria</taxon>
        <taxon>Pseudomonadati</taxon>
        <taxon>Pseudomonadota</taxon>
        <taxon>Betaproteobacteria</taxon>
        <taxon>Neisseriales</taxon>
        <taxon>Neisseriaceae</taxon>
        <taxon>Alysiella</taxon>
    </lineage>
</organism>
<evidence type="ECO:0000313" key="2">
    <source>
        <dbReference type="Proteomes" id="UP000219669"/>
    </source>
</evidence>
<dbReference type="Proteomes" id="UP000219669">
    <property type="component" value="Unassembled WGS sequence"/>
</dbReference>
<protein>
    <submittedName>
        <fullName evidence="1">Uncharacterized protein</fullName>
    </submittedName>
</protein>
<name>A0A286E5I5_9NEIS</name>
<keyword evidence="2" id="KW-1185">Reference proteome</keyword>
<accession>A0A286E5I5</accession>
<sequence>MNLHIDLNDFAAKLSQQTGKEIRVEQTAEQQITAHYLMSIKLDLVGSSHDSVHFRYTLPFGANVLLSLFKNIKSKKFTLNTNDKIVAVHLSAFAAYRNALAGKRISQASLQNGTLIVQTEAA</sequence>
<reference evidence="1 2" key="1">
    <citation type="submission" date="2017-09" db="EMBL/GenBank/DDBJ databases">
        <authorList>
            <person name="Ehlers B."/>
            <person name="Leendertz F.H."/>
        </authorList>
    </citation>
    <scope>NUCLEOTIDE SEQUENCE [LARGE SCALE GENOMIC DNA]</scope>
    <source>
        <strain evidence="1 2">DSM 16848</strain>
    </source>
</reference>
<gene>
    <name evidence="1" type="ORF">SAMN02746062_00511</name>
</gene>
<proteinExistence type="predicted"/>
<dbReference type="AlphaFoldDB" id="A0A286E5I5"/>